<dbReference type="PANTHER" id="PTHR30055">
    <property type="entry name" value="HTH-TYPE TRANSCRIPTIONAL REGULATOR RUTR"/>
    <property type="match status" value="1"/>
</dbReference>
<dbReference type="InterPro" id="IPR036271">
    <property type="entry name" value="Tet_transcr_reg_TetR-rel_C_sf"/>
</dbReference>
<name>A0A087M260_9HYPH</name>
<evidence type="ECO:0000256" key="3">
    <source>
        <dbReference type="ARBA" id="ARBA00023163"/>
    </source>
</evidence>
<dbReference type="Pfam" id="PF00440">
    <property type="entry name" value="TetR_N"/>
    <property type="match status" value="1"/>
</dbReference>
<reference evidence="6 7" key="1">
    <citation type="submission" date="2014-08" db="EMBL/GenBank/DDBJ databases">
        <authorList>
            <person name="Hassan Y.I."/>
            <person name="Lepp D."/>
            <person name="Zhou T."/>
        </authorList>
    </citation>
    <scope>NUCLEOTIDE SEQUENCE [LARGE SCALE GENOMIC DNA]</scope>
    <source>
        <strain evidence="6 7">IFO13584</strain>
    </source>
</reference>
<dbReference type="Proteomes" id="UP000028981">
    <property type="component" value="Unassembled WGS sequence"/>
</dbReference>
<dbReference type="InterPro" id="IPR001647">
    <property type="entry name" value="HTH_TetR"/>
</dbReference>
<keyword evidence="7" id="KW-1185">Reference proteome</keyword>
<protein>
    <submittedName>
        <fullName evidence="6">TetR family transcriptional regulator</fullName>
    </submittedName>
</protein>
<feature type="DNA-binding region" description="H-T-H motif" evidence="4">
    <location>
        <begin position="36"/>
        <end position="55"/>
    </location>
</feature>
<sequence length="214" mass="23381">MNSTDKKFRRRAEARPDEMLDAALAVFAEKGFAATKVDEVARRAGVSKGTVYLYFPSKEALMEGIVRRAVAPIAERALPDMAQFEGDPRLPIAMLVHTLQNLLSDPNNLAVPRLILREIMNFPAIAELYRREVLGKVIPALTALVARGVASGQLRKVDPEMTVRSIVGPIVAHVALSEVFGVRPEEGLALDRLVENHLDILFHGISPAGGEETP</sequence>
<dbReference type="GO" id="GO:0003700">
    <property type="term" value="F:DNA-binding transcription factor activity"/>
    <property type="evidence" value="ECO:0007669"/>
    <property type="project" value="TreeGrafter"/>
</dbReference>
<evidence type="ECO:0000256" key="1">
    <source>
        <dbReference type="ARBA" id="ARBA00023015"/>
    </source>
</evidence>
<dbReference type="GO" id="GO:0000976">
    <property type="term" value="F:transcription cis-regulatory region binding"/>
    <property type="evidence" value="ECO:0007669"/>
    <property type="project" value="TreeGrafter"/>
</dbReference>
<evidence type="ECO:0000256" key="4">
    <source>
        <dbReference type="PROSITE-ProRule" id="PRU00335"/>
    </source>
</evidence>
<evidence type="ECO:0000313" key="6">
    <source>
        <dbReference type="EMBL" id="KFL30963.1"/>
    </source>
</evidence>
<dbReference type="Pfam" id="PF16859">
    <property type="entry name" value="TetR_C_11"/>
    <property type="match status" value="1"/>
</dbReference>
<dbReference type="AlphaFoldDB" id="A0A087M260"/>
<dbReference type="SUPFAM" id="SSF48498">
    <property type="entry name" value="Tetracyclin repressor-like, C-terminal domain"/>
    <property type="match status" value="1"/>
</dbReference>
<accession>A0A087M260</accession>
<gene>
    <name evidence="6" type="ORF">JP75_11430</name>
</gene>
<dbReference type="STRING" id="46914.JP75_11430"/>
<evidence type="ECO:0000313" key="7">
    <source>
        <dbReference type="Proteomes" id="UP000028981"/>
    </source>
</evidence>
<dbReference type="InterPro" id="IPR050109">
    <property type="entry name" value="HTH-type_TetR-like_transc_reg"/>
</dbReference>
<dbReference type="PROSITE" id="PS50977">
    <property type="entry name" value="HTH_TETR_2"/>
    <property type="match status" value="1"/>
</dbReference>
<dbReference type="Gene3D" id="1.10.357.10">
    <property type="entry name" value="Tetracycline Repressor, domain 2"/>
    <property type="match status" value="1"/>
</dbReference>
<organism evidence="6 7">
    <name type="scientific">Devosia riboflavina</name>
    <dbReference type="NCBI Taxonomy" id="46914"/>
    <lineage>
        <taxon>Bacteria</taxon>
        <taxon>Pseudomonadati</taxon>
        <taxon>Pseudomonadota</taxon>
        <taxon>Alphaproteobacteria</taxon>
        <taxon>Hyphomicrobiales</taxon>
        <taxon>Devosiaceae</taxon>
        <taxon>Devosia</taxon>
    </lineage>
</organism>
<dbReference type="SUPFAM" id="SSF46689">
    <property type="entry name" value="Homeodomain-like"/>
    <property type="match status" value="1"/>
</dbReference>
<dbReference type="PRINTS" id="PR00455">
    <property type="entry name" value="HTHTETR"/>
</dbReference>
<keyword evidence="3" id="KW-0804">Transcription</keyword>
<keyword evidence="2 4" id="KW-0238">DNA-binding</keyword>
<dbReference type="PANTHER" id="PTHR30055:SF226">
    <property type="entry name" value="HTH-TYPE TRANSCRIPTIONAL REGULATOR PKSA"/>
    <property type="match status" value="1"/>
</dbReference>
<comment type="caution">
    <text evidence="6">The sequence shown here is derived from an EMBL/GenBank/DDBJ whole genome shotgun (WGS) entry which is preliminary data.</text>
</comment>
<dbReference type="InterPro" id="IPR011075">
    <property type="entry name" value="TetR_C"/>
</dbReference>
<proteinExistence type="predicted"/>
<dbReference type="InterPro" id="IPR009057">
    <property type="entry name" value="Homeodomain-like_sf"/>
</dbReference>
<dbReference type="FunFam" id="1.10.10.60:FF:000141">
    <property type="entry name" value="TetR family transcriptional regulator"/>
    <property type="match status" value="1"/>
</dbReference>
<evidence type="ECO:0000259" key="5">
    <source>
        <dbReference type="PROSITE" id="PS50977"/>
    </source>
</evidence>
<feature type="domain" description="HTH tetR-type" evidence="5">
    <location>
        <begin position="13"/>
        <end position="73"/>
    </location>
</feature>
<evidence type="ECO:0000256" key="2">
    <source>
        <dbReference type="ARBA" id="ARBA00023125"/>
    </source>
</evidence>
<keyword evidence="1" id="KW-0805">Transcription regulation</keyword>
<dbReference type="OrthoDB" id="7185252at2"/>
<dbReference type="RefSeq" id="WP_035082735.1">
    <property type="nucleotide sequence ID" value="NZ_JQGC01000009.1"/>
</dbReference>
<dbReference type="EMBL" id="JQGC01000009">
    <property type="protein sequence ID" value="KFL30963.1"/>
    <property type="molecule type" value="Genomic_DNA"/>
</dbReference>